<evidence type="ECO:0000256" key="8">
    <source>
        <dbReference type="ARBA" id="ARBA00023136"/>
    </source>
</evidence>
<dbReference type="PANTHER" id="PTHR30012">
    <property type="entry name" value="GENERAL SECRETION PATHWAY PROTEIN"/>
    <property type="match status" value="1"/>
</dbReference>
<keyword evidence="5" id="KW-0997">Cell inner membrane</keyword>
<dbReference type="InterPro" id="IPR018076">
    <property type="entry name" value="T2SS_GspF_dom"/>
</dbReference>
<feature type="transmembrane region" description="Helical" evidence="10">
    <location>
        <begin position="226"/>
        <end position="245"/>
    </location>
</feature>
<keyword evidence="8 10" id="KW-0472">Membrane</keyword>
<dbReference type="Gene3D" id="1.20.81.30">
    <property type="entry name" value="Type II secretion system (T2SS), domain F"/>
    <property type="match status" value="2"/>
</dbReference>
<dbReference type="Pfam" id="PF00482">
    <property type="entry name" value="T2SSF"/>
    <property type="match status" value="2"/>
</dbReference>
<dbReference type="OrthoDB" id="9805682at2"/>
<dbReference type="InterPro" id="IPR042094">
    <property type="entry name" value="T2SS_GspF_sf"/>
</dbReference>
<comment type="similarity">
    <text evidence="2 9">Belongs to the GSP F family.</text>
</comment>
<dbReference type="InterPro" id="IPR001992">
    <property type="entry name" value="T2SS_GspF/T4SS_PilC_CS"/>
</dbReference>
<evidence type="ECO:0000256" key="5">
    <source>
        <dbReference type="ARBA" id="ARBA00022519"/>
    </source>
</evidence>
<feature type="domain" description="Type II secretion system protein GspF" evidence="11">
    <location>
        <begin position="277"/>
        <end position="399"/>
    </location>
</feature>
<dbReference type="FunFam" id="1.20.81.30:FF:000001">
    <property type="entry name" value="Type II secretion system protein F"/>
    <property type="match status" value="2"/>
</dbReference>
<keyword evidence="4" id="KW-1003">Cell membrane</keyword>
<keyword evidence="6 9" id="KW-0812">Transmembrane</keyword>
<feature type="domain" description="Type II secretion system protein GspF" evidence="11">
    <location>
        <begin position="73"/>
        <end position="196"/>
    </location>
</feature>
<evidence type="ECO:0000256" key="9">
    <source>
        <dbReference type="RuleBase" id="RU003923"/>
    </source>
</evidence>
<feature type="transmembrane region" description="Helical" evidence="10">
    <location>
        <begin position="380"/>
        <end position="400"/>
    </location>
</feature>
<keyword evidence="7 10" id="KW-1133">Transmembrane helix</keyword>
<evidence type="ECO:0000256" key="6">
    <source>
        <dbReference type="ARBA" id="ARBA00022692"/>
    </source>
</evidence>
<dbReference type="PANTHER" id="PTHR30012:SF7">
    <property type="entry name" value="PROTEIN TRANSPORT PROTEIN HOFC HOMOLOG"/>
    <property type="match status" value="1"/>
</dbReference>
<evidence type="ECO:0000256" key="1">
    <source>
        <dbReference type="ARBA" id="ARBA00004429"/>
    </source>
</evidence>
<evidence type="ECO:0000256" key="4">
    <source>
        <dbReference type="ARBA" id="ARBA00022475"/>
    </source>
</evidence>
<sequence>MANSTPMPLKKFCWKGLDRLGAKKKGTILALTEVEVRNQLSLQHIRVSKITRHRISVWTKMTNKVTRRDTTLFTRQLATLLNTRVPVVHAIKLISQSHSKAEMKSALNQLVLQIESGVPLAHAMRTSSAHFDRFYVDMVATGESSGNIAAALDRLATYREKDEALQAKIVKAMLYPSMVLIVSIAVTYLMLTNVIPEFESMFRGFNANLPWFTTLVLDLSDWSQTYGLLVIVSLSLSVASLKLICTKSERAMLYISKLLVKVPIIGELIGKASIAKFCRTLATSFSSGVPILAGIHASANTTDNSYYQYAILSIHTSVAAGTPIHLAMRNTRAFPELVLQMVMIGEETGKLDDMLNRIALVYEADVDSTVDNLGKIIEPFIIVVLGAIIGGLVIAMYLPIFNLMSVIG</sequence>
<dbReference type="EMBL" id="OANU01000141">
    <property type="protein sequence ID" value="SNX50722.1"/>
    <property type="molecule type" value="Genomic_DNA"/>
</dbReference>
<evidence type="ECO:0000256" key="3">
    <source>
        <dbReference type="ARBA" id="ARBA00022448"/>
    </source>
</evidence>
<dbReference type="GO" id="GO:0005886">
    <property type="term" value="C:plasma membrane"/>
    <property type="evidence" value="ECO:0007669"/>
    <property type="project" value="UniProtKB-SubCell"/>
</dbReference>
<evidence type="ECO:0000313" key="12">
    <source>
        <dbReference type="EMBL" id="SNX50722.1"/>
    </source>
</evidence>
<organism evidence="12 13">
    <name type="scientific">Vibrio thalassae</name>
    <dbReference type="NCBI Taxonomy" id="1243014"/>
    <lineage>
        <taxon>Bacteria</taxon>
        <taxon>Pseudomonadati</taxon>
        <taxon>Pseudomonadota</taxon>
        <taxon>Gammaproteobacteria</taxon>
        <taxon>Vibrionales</taxon>
        <taxon>Vibrionaceae</taxon>
        <taxon>Vibrio</taxon>
    </lineage>
</organism>
<keyword evidence="3 9" id="KW-0813">Transport</keyword>
<evidence type="ECO:0000256" key="10">
    <source>
        <dbReference type="SAM" id="Phobius"/>
    </source>
</evidence>
<keyword evidence="13" id="KW-1185">Reference proteome</keyword>
<dbReference type="RefSeq" id="WP_096995621.1">
    <property type="nucleotide sequence ID" value="NZ_JBHSII010000001.1"/>
</dbReference>
<evidence type="ECO:0000256" key="2">
    <source>
        <dbReference type="ARBA" id="ARBA00005745"/>
    </source>
</evidence>
<evidence type="ECO:0000313" key="13">
    <source>
        <dbReference type="Proteomes" id="UP000219336"/>
    </source>
</evidence>
<dbReference type="InterPro" id="IPR003004">
    <property type="entry name" value="GspF/PilC"/>
</dbReference>
<proteinExistence type="inferred from homology"/>
<dbReference type="GO" id="GO:0015628">
    <property type="term" value="P:protein secretion by the type II secretion system"/>
    <property type="evidence" value="ECO:0007669"/>
    <property type="project" value="TreeGrafter"/>
</dbReference>
<gene>
    <name evidence="12" type="primary">epsF_2</name>
    <name evidence="12" type="ORF">VTH8203_04385</name>
</gene>
<dbReference type="Proteomes" id="UP000219336">
    <property type="component" value="Unassembled WGS sequence"/>
</dbReference>
<reference evidence="13" key="1">
    <citation type="submission" date="2016-06" db="EMBL/GenBank/DDBJ databases">
        <authorList>
            <person name="Rodrigo-Torres L."/>
            <person name="Arahal R.D."/>
            <person name="Lucena T."/>
        </authorList>
    </citation>
    <scope>NUCLEOTIDE SEQUENCE [LARGE SCALE GENOMIC DNA]</scope>
    <source>
        <strain evidence="13">CECT8203</strain>
    </source>
</reference>
<feature type="transmembrane region" description="Helical" evidence="10">
    <location>
        <begin position="172"/>
        <end position="191"/>
    </location>
</feature>
<protein>
    <submittedName>
        <fullName evidence="12">Type II secretion system protein F</fullName>
    </submittedName>
</protein>
<dbReference type="PRINTS" id="PR00812">
    <property type="entry name" value="BCTERIALGSPF"/>
</dbReference>
<comment type="subcellular location">
    <subcellularLocation>
        <location evidence="1 9">Cell inner membrane</location>
        <topology evidence="1 9">Multi-pass membrane protein</topology>
    </subcellularLocation>
</comment>
<name>A0A240EPV0_9VIBR</name>
<dbReference type="AlphaFoldDB" id="A0A240EPV0"/>
<evidence type="ECO:0000259" key="11">
    <source>
        <dbReference type="Pfam" id="PF00482"/>
    </source>
</evidence>
<evidence type="ECO:0000256" key="7">
    <source>
        <dbReference type="ARBA" id="ARBA00022989"/>
    </source>
</evidence>
<dbReference type="PROSITE" id="PS00874">
    <property type="entry name" value="T2SP_F"/>
    <property type="match status" value="1"/>
</dbReference>
<accession>A0A240EPV0</accession>